<dbReference type="CDD" id="cd01131">
    <property type="entry name" value="PilT"/>
    <property type="match status" value="1"/>
</dbReference>
<dbReference type="Gene3D" id="3.30.450.90">
    <property type="match status" value="1"/>
</dbReference>
<dbReference type="STRING" id="488538.SAR116_2526"/>
<gene>
    <name evidence="3" type="ordered locus">SAR116_2526</name>
</gene>
<feature type="domain" description="Bacterial type II secretion system protein E" evidence="2">
    <location>
        <begin position="197"/>
        <end position="211"/>
    </location>
</feature>
<dbReference type="InterPro" id="IPR001482">
    <property type="entry name" value="T2SS/T4SS_dom"/>
</dbReference>
<dbReference type="RefSeq" id="WP_013047395.1">
    <property type="nucleotide sequence ID" value="NC_014010.1"/>
</dbReference>
<dbReference type="GO" id="GO:0005524">
    <property type="term" value="F:ATP binding"/>
    <property type="evidence" value="ECO:0007669"/>
    <property type="project" value="InterPro"/>
</dbReference>
<dbReference type="SUPFAM" id="SSF52540">
    <property type="entry name" value="P-loop containing nucleoside triphosphate hydrolases"/>
    <property type="match status" value="1"/>
</dbReference>
<dbReference type="InterPro" id="IPR050921">
    <property type="entry name" value="T4SS_GSP_E_ATPase"/>
</dbReference>
<dbReference type="Proteomes" id="UP000007460">
    <property type="component" value="Chromosome"/>
</dbReference>
<dbReference type="PANTHER" id="PTHR30486">
    <property type="entry name" value="TWITCHING MOTILITY PROTEIN PILT"/>
    <property type="match status" value="1"/>
</dbReference>
<dbReference type="OrthoDB" id="9804785at2"/>
<dbReference type="KEGG" id="apb:SAR116_2526"/>
<dbReference type="GO" id="GO:0016887">
    <property type="term" value="F:ATP hydrolysis activity"/>
    <property type="evidence" value="ECO:0007669"/>
    <property type="project" value="InterPro"/>
</dbReference>
<accession>D5BQQ1</accession>
<dbReference type="EMBL" id="CP001751">
    <property type="protein sequence ID" value="ADE40769.1"/>
    <property type="molecule type" value="Genomic_DNA"/>
</dbReference>
<keyword evidence="4" id="KW-1185">Reference proteome</keyword>
<organism evidence="3 4">
    <name type="scientific">Puniceispirillum marinum (strain IMCC1322)</name>
    <dbReference type="NCBI Taxonomy" id="488538"/>
    <lineage>
        <taxon>Bacteria</taxon>
        <taxon>Pseudomonadati</taxon>
        <taxon>Pseudomonadota</taxon>
        <taxon>Alphaproteobacteria</taxon>
        <taxon>Candidatus Puniceispirillales</taxon>
        <taxon>Candidatus Puniceispirillaceae</taxon>
        <taxon>Candidatus Puniceispirillum</taxon>
    </lineage>
</organism>
<dbReference type="Pfam" id="PF00437">
    <property type="entry name" value="T2SSE"/>
    <property type="match status" value="1"/>
</dbReference>
<sequence length="334" mass="37130">MESSPNPIYGILMNTVNTRKVSDFHMHADQKIQVREAGEIAPIDFVATNEMLEDLLRGELGDEAFAKFEKTGDVDFAIQYQGQRFRANGYKMLQGYAMVLRVIITDVPHIDQLGLPPAVHDVLTKKSGLVLVTGQTGSGKSTSLAAMVDKINRERNENIITIEDPVEFVHHSKKSIITQREVGRDTVSFGTAIKGALRQDPDIILMGELRDYETVSMAMTAAETGHLVFGTLHTNGAPETINRIIDIFPAEEQSQARSQLSQSLRLVVTQQLVKRKGGGRIGAYEVMVCIPAIANLIREQKVVQIQTIMQTGHQYGMVTMDKYIEMLEAKDMLE</sequence>
<evidence type="ECO:0000259" key="2">
    <source>
        <dbReference type="PROSITE" id="PS00662"/>
    </source>
</evidence>
<dbReference type="InterPro" id="IPR027417">
    <property type="entry name" value="P-loop_NTPase"/>
</dbReference>
<protein>
    <submittedName>
        <fullName evidence="3">Type II Secretion PilT</fullName>
        <ecNumber evidence="3">3.6.-.-</ecNumber>
    </submittedName>
</protein>
<proteinExistence type="inferred from homology"/>
<reference evidence="3 4" key="1">
    <citation type="journal article" date="2010" name="J. Bacteriol.">
        <title>Complete genome sequence of "Candidatus Puniceispirillum marinum" IMCC1322, a representative of the SAR116 clade in the Alphaproteobacteria.</title>
        <authorList>
            <person name="Oh H.M."/>
            <person name="Kwon K.K."/>
            <person name="Kang I."/>
            <person name="Kang S.G."/>
            <person name="Lee J.H."/>
            <person name="Kim S.J."/>
            <person name="Cho J.C."/>
        </authorList>
    </citation>
    <scope>NUCLEOTIDE SEQUENCE [LARGE SCALE GENOMIC DNA]</scope>
    <source>
        <strain evidence="3 4">IMCC1322</strain>
    </source>
</reference>
<dbReference type="NCBIfam" id="TIGR01420">
    <property type="entry name" value="pilT_fam"/>
    <property type="match status" value="1"/>
</dbReference>
<evidence type="ECO:0000313" key="3">
    <source>
        <dbReference type="EMBL" id="ADE40769.1"/>
    </source>
</evidence>
<dbReference type="HOGENOM" id="CLU_013446_4_0_5"/>
<evidence type="ECO:0000313" key="4">
    <source>
        <dbReference type="Proteomes" id="UP000007460"/>
    </source>
</evidence>
<dbReference type="EC" id="3.6.-.-" evidence="3"/>
<evidence type="ECO:0000256" key="1">
    <source>
        <dbReference type="ARBA" id="ARBA00006611"/>
    </source>
</evidence>
<dbReference type="eggNOG" id="COG2805">
    <property type="taxonomic scope" value="Bacteria"/>
</dbReference>
<comment type="similarity">
    <text evidence="1">Belongs to the GSP E family.</text>
</comment>
<keyword evidence="3" id="KW-0378">Hydrolase</keyword>
<name>D5BQQ1_PUNMI</name>
<dbReference type="AlphaFoldDB" id="D5BQQ1"/>
<dbReference type="PANTHER" id="PTHR30486:SF6">
    <property type="entry name" value="TYPE IV PILUS RETRACTATION ATPASE PILT"/>
    <property type="match status" value="1"/>
</dbReference>
<dbReference type="InterPro" id="IPR006321">
    <property type="entry name" value="PilT/PilU"/>
</dbReference>
<dbReference type="PROSITE" id="PS00662">
    <property type="entry name" value="T2SP_E"/>
    <property type="match status" value="1"/>
</dbReference>
<dbReference type="Gene3D" id="3.40.50.300">
    <property type="entry name" value="P-loop containing nucleotide triphosphate hydrolases"/>
    <property type="match status" value="1"/>
</dbReference>